<protein>
    <submittedName>
        <fullName evidence="2">Uncharacterized protein</fullName>
    </submittedName>
</protein>
<dbReference type="EMBL" id="JBHUDO010000002">
    <property type="protein sequence ID" value="MFD1646235.1"/>
    <property type="molecule type" value="Genomic_DNA"/>
</dbReference>
<dbReference type="Proteomes" id="UP001597034">
    <property type="component" value="Unassembled WGS sequence"/>
</dbReference>
<feature type="compositionally biased region" description="Polar residues" evidence="1">
    <location>
        <begin position="104"/>
        <end position="113"/>
    </location>
</feature>
<sequence>MDTAEYVISLADEVVPDPVGPLLDTKNYIQEVVEFADDIGGWWDNWNSASYEWRDHNRALHTSFVMVELDQLEPGASIEIDMETFANQRRNPPEAGGSGIGWQRRSNLSNTLTAPDYESPDPT</sequence>
<keyword evidence="3" id="KW-1185">Reference proteome</keyword>
<dbReference type="RefSeq" id="WP_256398241.1">
    <property type="nucleotide sequence ID" value="NZ_JANHJR010000001.1"/>
</dbReference>
<organism evidence="2 3">
    <name type="scientific">Haloarchaeobius litoreus</name>
    <dbReference type="NCBI Taxonomy" id="755306"/>
    <lineage>
        <taxon>Archaea</taxon>
        <taxon>Methanobacteriati</taxon>
        <taxon>Methanobacteriota</taxon>
        <taxon>Stenosarchaea group</taxon>
        <taxon>Halobacteria</taxon>
        <taxon>Halobacteriales</taxon>
        <taxon>Halorubellaceae</taxon>
        <taxon>Haloarchaeobius</taxon>
    </lineage>
</organism>
<accession>A0ABD6DLG4</accession>
<evidence type="ECO:0000313" key="2">
    <source>
        <dbReference type="EMBL" id="MFD1646235.1"/>
    </source>
</evidence>
<reference evidence="2 3" key="1">
    <citation type="journal article" date="2019" name="Int. J. Syst. Evol. Microbiol.">
        <title>The Global Catalogue of Microorganisms (GCM) 10K type strain sequencing project: providing services to taxonomists for standard genome sequencing and annotation.</title>
        <authorList>
            <consortium name="The Broad Institute Genomics Platform"/>
            <consortium name="The Broad Institute Genome Sequencing Center for Infectious Disease"/>
            <person name="Wu L."/>
            <person name="Ma J."/>
        </authorList>
    </citation>
    <scope>NUCLEOTIDE SEQUENCE [LARGE SCALE GENOMIC DNA]</scope>
    <source>
        <strain evidence="2 3">CGMCC 1.10390</strain>
    </source>
</reference>
<comment type="caution">
    <text evidence="2">The sequence shown here is derived from an EMBL/GenBank/DDBJ whole genome shotgun (WGS) entry which is preliminary data.</text>
</comment>
<evidence type="ECO:0000256" key="1">
    <source>
        <dbReference type="SAM" id="MobiDB-lite"/>
    </source>
</evidence>
<dbReference type="AlphaFoldDB" id="A0ABD6DLG4"/>
<evidence type="ECO:0000313" key="3">
    <source>
        <dbReference type="Proteomes" id="UP001597034"/>
    </source>
</evidence>
<proteinExistence type="predicted"/>
<gene>
    <name evidence="2" type="ORF">ACFSBL_11125</name>
</gene>
<feature type="region of interest" description="Disordered" evidence="1">
    <location>
        <begin position="85"/>
        <end position="123"/>
    </location>
</feature>
<name>A0ABD6DLG4_9EURY</name>